<gene>
    <name evidence="8" type="ORF">Ahy_B03g065566</name>
</gene>
<keyword evidence="2" id="KW-0805">Transcription regulation</keyword>
<dbReference type="InterPro" id="IPR003340">
    <property type="entry name" value="B3_DNA-bd"/>
</dbReference>
<dbReference type="SUPFAM" id="SSF101936">
    <property type="entry name" value="DNA-binding pseudobarrel domain"/>
    <property type="match status" value="1"/>
</dbReference>
<feature type="domain" description="TF-B3" evidence="7">
    <location>
        <begin position="30"/>
        <end position="94"/>
    </location>
</feature>
<organism evidence="8 9">
    <name type="scientific">Arachis hypogaea</name>
    <name type="common">Peanut</name>
    <dbReference type="NCBI Taxonomy" id="3818"/>
    <lineage>
        <taxon>Eukaryota</taxon>
        <taxon>Viridiplantae</taxon>
        <taxon>Streptophyta</taxon>
        <taxon>Embryophyta</taxon>
        <taxon>Tracheophyta</taxon>
        <taxon>Spermatophyta</taxon>
        <taxon>Magnoliopsida</taxon>
        <taxon>eudicotyledons</taxon>
        <taxon>Gunneridae</taxon>
        <taxon>Pentapetalae</taxon>
        <taxon>rosids</taxon>
        <taxon>fabids</taxon>
        <taxon>Fabales</taxon>
        <taxon>Fabaceae</taxon>
        <taxon>Papilionoideae</taxon>
        <taxon>50 kb inversion clade</taxon>
        <taxon>dalbergioids sensu lato</taxon>
        <taxon>Dalbergieae</taxon>
        <taxon>Pterocarpus clade</taxon>
        <taxon>Arachis</taxon>
    </lineage>
</organism>
<evidence type="ECO:0000256" key="3">
    <source>
        <dbReference type="ARBA" id="ARBA00023125"/>
    </source>
</evidence>
<dbReference type="EMBL" id="SDMP01000013">
    <property type="protein sequence ID" value="RYR20446.1"/>
    <property type="molecule type" value="Genomic_DNA"/>
</dbReference>
<comment type="subcellular location">
    <subcellularLocation>
        <location evidence="1">Nucleus</location>
    </subcellularLocation>
</comment>
<evidence type="ECO:0000313" key="9">
    <source>
        <dbReference type="Proteomes" id="UP000289738"/>
    </source>
</evidence>
<keyword evidence="3" id="KW-0238">DNA-binding</keyword>
<evidence type="ECO:0000256" key="5">
    <source>
        <dbReference type="ARBA" id="ARBA00023242"/>
    </source>
</evidence>
<evidence type="ECO:0000313" key="8">
    <source>
        <dbReference type="EMBL" id="RYR20446.1"/>
    </source>
</evidence>
<dbReference type="GO" id="GO:0003677">
    <property type="term" value="F:DNA binding"/>
    <property type="evidence" value="ECO:0007669"/>
    <property type="project" value="UniProtKB-KW"/>
</dbReference>
<sequence>MQGHIIIAFLIMQRMLPAFSNLVWETMSNLIETSTTNGRSWNISWGVEKEHPHRIVLIEGWRDFYEHYHLQIGSMLLLSYHQPKFFYVAIHSSSFCEVNYERYLQAESHPAIPAHGNHTIQFFAIIPVNDPATLV</sequence>
<comment type="caution">
    <text evidence="8">The sequence shown here is derived from an EMBL/GenBank/DDBJ whole genome shotgun (WGS) entry which is preliminary data.</text>
</comment>
<keyword evidence="5" id="KW-0539">Nucleus</keyword>
<feature type="chain" id="PRO_5019163992" description="TF-B3 domain-containing protein" evidence="6">
    <location>
        <begin position="19"/>
        <end position="135"/>
    </location>
</feature>
<accession>A0A445A1Y4</accession>
<dbReference type="GO" id="GO:0005634">
    <property type="term" value="C:nucleus"/>
    <property type="evidence" value="ECO:0007669"/>
    <property type="project" value="UniProtKB-SubCell"/>
</dbReference>
<name>A0A445A1Y4_ARAHY</name>
<proteinExistence type="predicted"/>
<evidence type="ECO:0000259" key="7">
    <source>
        <dbReference type="PROSITE" id="PS50863"/>
    </source>
</evidence>
<protein>
    <recommendedName>
        <fullName evidence="7">TF-B3 domain-containing protein</fullName>
    </recommendedName>
</protein>
<dbReference type="PANTHER" id="PTHR31920">
    <property type="entry name" value="B3 DOMAIN-CONTAINING"/>
    <property type="match status" value="1"/>
</dbReference>
<keyword evidence="6" id="KW-0732">Signal</keyword>
<evidence type="ECO:0000256" key="1">
    <source>
        <dbReference type="ARBA" id="ARBA00004123"/>
    </source>
</evidence>
<dbReference type="PANTHER" id="PTHR31920:SF132">
    <property type="entry name" value="TF-B3 DOMAIN-CONTAINING PROTEIN"/>
    <property type="match status" value="1"/>
</dbReference>
<dbReference type="AlphaFoldDB" id="A0A445A1Y4"/>
<reference evidence="8 9" key="1">
    <citation type="submission" date="2019-01" db="EMBL/GenBank/DDBJ databases">
        <title>Sequencing of cultivated peanut Arachis hypogaea provides insights into genome evolution and oil improvement.</title>
        <authorList>
            <person name="Chen X."/>
        </authorList>
    </citation>
    <scope>NUCLEOTIDE SEQUENCE [LARGE SCALE GENOMIC DNA]</scope>
    <source>
        <strain evidence="9">cv. Fuhuasheng</strain>
        <tissue evidence="8">Leaves</tissue>
    </source>
</reference>
<keyword evidence="9" id="KW-1185">Reference proteome</keyword>
<evidence type="ECO:0000256" key="4">
    <source>
        <dbReference type="ARBA" id="ARBA00023163"/>
    </source>
</evidence>
<dbReference type="Gene3D" id="2.40.330.10">
    <property type="entry name" value="DNA-binding pseudobarrel domain"/>
    <property type="match status" value="1"/>
</dbReference>
<dbReference type="Proteomes" id="UP000289738">
    <property type="component" value="Chromosome B03"/>
</dbReference>
<evidence type="ECO:0000256" key="2">
    <source>
        <dbReference type="ARBA" id="ARBA00023015"/>
    </source>
</evidence>
<dbReference type="InterPro" id="IPR015300">
    <property type="entry name" value="DNA-bd_pseudobarrel_sf"/>
</dbReference>
<feature type="signal peptide" evidence="6">
    <location>
        <begin position="1"/>
        <end position="18"/>
    </location>
</feature>
<evidence type="ECO:0000256" key="6">
    <source>
        <dbReference type="SAM" id="SignalP"/>
    </source>
</evidence>
<dbReference type="PROSITE" id="PS50863">
    <property type="entry name" value="B3"/>
    <property type="match status" value="1"/>
</dbReference>
<keyword evidence="4" id="KW-0804">Transcription</keyword>
<dbReference type="InterPro" id="IPR050655">
    <property type="entry name" value="Plant_B3_domain"/>
</dbReference>